<dbReference type="AlphaFoldDB" id="A0A9P8CCP1"/>
<reference evidence="1" key="1">
    <citation type="journal article" date="2021" name="IMA Fungus">
        <title>Genomic characterization of three marine fungi, including Emericellopsis atlantica sp. nov. with signatures of a generalist lifestyle and marine biomass degradation.</title>
        <authorList>
            <person name="Hagestad O.C."/>
            <person name="Hou L."/>
            <person name="Andersen J.H."/>
            <person name="Hansen E.H."/>
            <person name="Altermark B."/>
            <person name="Li C."/>
            <person name="Kuhnert E."/>
            <person name="Cox R.J."/>
            <person name="Crous P.W."/>
            <person name="Spatafora J.W."/>
            <person name="Lail K."/>
            <person name="Amirebrahimi M."/>
            <person name="Lipzen A."/>
            <person name="Pangilinan J."/>
            <person name="Andreopoulos W."/>
            <person name="Hayes R.D."/>
            <person name="Ng V."/>
            <person name="Grigoriev I.V."/>
            <person name="Jackson S.A."/>
            <person name="Sutton T.D.S."/>
            <person name="Dobson A.D.W."/>
            <person name="Rama T."/>
        </authorList>
    </citation>
    <scope>NUCLEOTIDE SEQUENCE</scope>
    <source>
        <strain evidence="1">TRa3180A</strain>
    </source>
</reference>
<protein>
    <submittedName>
        <fullName evidence="1">Uncharacterized protein</fullName>
    </submittedName>
</protein>
<dbReference type="Proteomes" id="UP000887226">
    <property type="component" value="Unassembled WGS sequence"/>
</dbReference>
<proteinExistence type="predicted"/>
<evidence type="ECO:0000313" key="1">
    <source>
        <dbReference type="EMBL" id="KAG9242159.1"/>
    </source>
</evidence>
<keyword evidence="2" id="KW-1185">Reference proteome</keyword>
<evidence type="ECO:0000313" key="2">
    <source>
        <dbReference type="Proteomes" id="UP000887226"/>
    </source>
</evidence>
<gene>
    <name evidence="1" type="ORF">BJ878DRAFT_426526</name>
</gene>
<dbReference type="EMBL" id="MU254105">
    <property type="protein sequence ID" value="KAG9242159.1"/>
    <property type="molecule type" value="Genomic_DNA"/>
</dbReference>
<accession>A0A9P8CCP1</accession>
<comment type="caution">
    <text evidence="1">The sequence shown here is derived from an EMBL/GenBank/DDBJ whole genome shotgun (WGS) entry which is preliminary data.</text>
</comment>
<name>A0A9P8CCP1_9HELO</name>
<organism evidence="1 2">
    <name type="scientific">Calycina marina</name>
    <dbReference type="NCBI Taxonomy" id="1763456"/>
    <lineage>
        <taxon>Eukaryota</taxon>
        <taxon>Fungi</taxon>
        <taxon>Dikarya</taxon>
        <taxon>Ascomycota</taxon>
        <taxon>Pezizomycotina</taxon>
        <taxon>Leotiomycetes</taxon>
        <taxon>Helotiales</taxon>
        <taxon>Pezizellaceae</taxon>
        <taxon>Calycina</taxon>
    </lineage>
</organism>
<dbReference type="OrthoDB" id="6730379at2759"/>
<feature type="non-terminal residue" evidence="1">
    <location>
        <position position="1"/>
    </location>
</feature>
<sequence>LCSLQSVGSSLRLTTVSSNVAGYTRKQPTGVILFIGYFVGNIIGPQTFFATEGP</sequence>